<evidence type="ECO:0000313" key="3">
    <source>
        <dbReference type="EMBL" id="RXN85177.1"/>
    </source>
</evidence>
<dbReference type="EMBL" id="PYAL01000007">
    <property type="protein sequence ID" value="RXN85177.1"/>
    <property type="molecule type" value="Genomic_DNA"/>
</dbReference>
<feature type="chain" id="PRO_5020692163" description="SsuA/THI5-like domain-containing protein" evidence="1">
    <location>
        <begin position="29"/>
        <end position="359"/>
    </location>
</feature>
<feature type="signal peptide" evidence="1">
    <location>
        <begin position="1"/>
        <end position="28"/>
    </location>
</feature>
<dbReference type="RefSeq" id="WP_129152594.1">
    <property type="nucleotide sequence ID" value="NZ_JBHSDO010000005.1"/>
</dbReference>
<evidence type="ECO:0000313" key="4">
    <source>
        <dbReference type="Proteomes" id="UP000290849"/>
    </source>
</evidence>
<dbReference type="Pfam" id="PF09084">
    <property type="entry name" value="NMT1"/>
    <property type="match status" value="1"/>
</dbReference>
<dbReference type="PANTHER" id="PTHR30024">
    <property type="entry name" value="ALIPHATIC SULFONATES-BINDING PROTEIN-RELATED"/>
    <property type="match status" value="1"/>
</dbReference>
<dbReference type="Proteomes" id="UP000290849">
    <property type="component" value="Unassembled WGS sequence"/>
</dbReference>
<evidence type="ECO:0000256" key="1">
    <source>
        <dbReference type="SAM" id="SignalP"/>
    </source>
</evidence>
<keyword evidence="4" id="KW-1185">Reference proteome</keyword>
<keyword evidence="1" id="KW-0732">Signal</keyword>
<proteinExistence type="predicted"/>
<sequence>MRNTTLHHASAVAALAAGLMLASPAANAEPTRIRYGNVTEMTLSQAPMVAAKRLGYFKDEGLDVELMGFKGTGTLIPQMLAKRIDIGYPNPDTLILARAPGAERLPIKFFYNATRSSGWEFAVLEDSPIKTLKDLDGKHIGVGAMTFGNVPITKAEFKEAGISATMVPVGIGSAAFLALTTHKIDALNLFDAQHATLETQGTRIRRIAQIPGFAALFSNGFVAHEDMLRDKPQVLAGFGRAIAKATVFCEANREACVKMFWQEYPNTKPAGDEAKALSDSVKIFSARFDKMLDFPAGQPRRWGEFPTQAWTNFAKALHEGGQLSTADVDVASCYTNALVPRFSDFDAARIVAAAKAYKD</sequence>
<organism evidence="3 4">
    <name type="scientific">Achromobacter aloeverae</name>
    <dbReference type="NCBI Taxonomy" id="1750518"/>
    <lineage>
        <taxon>Bacteria</taxon>
        <taxon>Pseudomonadati</taxon>
        <taxon>Pseudomonadota</taxon>
        <taxon>Betaproteobacteria</taxon>
        <taxon>Burkholderiales</taxon>
        <taxon>Alcaligenaceae</taxon>
        <taxon>Achromobacter</taxon>
    </lineage>
</organism>
<gene>
    <name evidence="3" type="ORF">C7R54_22000</name>
</gene>
<accession>A0A4Q1HGF5</accession>
<name>A0A4Q1HGF5_9BURK</name>
<dbReference type="Gene3D" id="3.40.190.10">
    <property type="entry name" value="Periplasmic binding protein-like II"/>
    <property type="match status" value="2"/>
</dbReference>
<comment type="caution">
    <text evidence="3">The sequence shown here is derived from an EMBL/GenBank/DDBJ whole genome shotgun (WGS) entry which is preliminary data.</text>
</comment>
<dbReference type="OrthoDB" id="8713025at2"/>
<evidence type="ECO:0000259" key="2">
    <source>
        <dbReference type="Pfam" id="PF09084"/>
    </source>
</evidence>
<feature type="domain" description="SsuA/THI5-like" evidence="2">
    <location>
        <begin position="46"/>
        <end position="252"/>
    </location>
</feature>
<protein>
    <recommendedName>
        <fullName evidence="2">SsuA/THI5-like domain-containing protein</fullName>
    </recommendedName>
</protein>
<reference evidence="3 4" key="1">
    <citation type="journal article" date="2017" name="Int. J. Syst. Evol. Microbiol.">
        <title>Achromobacter aloeverae sp. nov., isolated from the root of Aloe vera (L.) Burm.f.</title>
        <authorList>
            <person name="Kuncharoen N."/>
            <person name="Muramatsu Y."/>
            <person name="Shibata C."/>
            <person name="Kamakura Y."/>
            <person name="Nakagawa Y."/>
            <person name="Tanasupawat S."/>
        </authorList>
    </citation>
    <scope>NUCLEOTIDE SEQUENCE [LARGE SCALE GENOMIC DNA]</scope>
    <source>
        <strain evidence="3 4">AVA-1</strain>
    </source>
</reference>
<dbReference type="AlphaFoldDB" id="A0A4Q1HGF5"/>
<dbReference type="SUPFAM" id="SSF53850">
    <property type="entry name" value="Periplasmic binding protein-like II"/>
    <property type="match status" value="1"/>
</dbReference>
<dbReference type="InterPro" id="IPR015168">
    <property type="entry name" value="SsuA/THI5"/>
</dbReference>